<dbReference type="HOGENOM" id="CLU_065395_1_0_1"/>
<evidence type="ECO:0000256" key="3">
    <source>
        <dbReference type="ARBA" id="ARBA00007742"/>
    </source>
</evidence>
<dbReference type="Proteomes" id="UP000009022">
    <property type="component" value="Unassembled WGS sequence"/>
</dbReference>
<reference evidence="15 16" key="1">
    <citation type="journal article" date="2008" name="Nature">
        <title>The Trichoplax genome and the nature of placozoans.</title>
        <authorList>
            <person name="Srivastava M."/>
            <person name="Begovic E."/>
            <person name="Chapman J."/>
            <person name="Putnam N.H."/>
            <person name="Hellsten U."/>
            <person name="Kawashima T."/>
            <person name="Kuo A."/>
            <person name="Mitros T."/>
            <person name="Salamov A."/>
            <person name="Carpenter M.L."/>
            <person name="Signorovitch A.Y."/>
            <person name="Moreno M.A."/>
            <person name="Kamm K."/>
            <person name="Grimwood J."/>
            <person name="Schmutz J."/>
            <person name="Shapiro H."/>
            <person name="Grigoriev I.V."/>
            <person name="Buss L.W."/>
            <person name="Schierwater B."/>
            <person name="Dellaporta S.L."/>
            <person name="Rokhsar D.S."/>
        </authorList>
    </citation>
    <scope>NUCLEOTIDE SEQUENCE [LARGE SCALE GENOMIC DNA]</scope>
    <source>
        <strain evidence="15 16">Grell-BS-1999</strain>
    </source>
</reference>
<evidence type="ECO:0000256" key="7">
    <source>
        <dbReference type="ARBA" id="ARBA00022848"/>
    </source>
</evidence>
<dbReference type="InParanoid" id="B3S6K7"/>
<keyword evidence="12 13" id="KW-0472">Membrane</keyword>
<keyword evidence="9 13" id="KW-1133">Transmembrane helix</keyword>
<evidence type="ECO:0000256" key="2">
    <source>
        <dbReference type="ARBA" id="ARBA00004524"/>
    </source>
</evidence>
<keyword evidence="4 13" id="KW-0812">Transmembrane</keyword>
<accession>B3S6K7</accession>
<dbReference type="GO" id="GO:0030154">
    <property type="term" value="P:cell differentiation"/>
    <property type="evidence" value="ECO:0007669"/>
    <property type="project" value="UniProtKB-KW"/>
</dbReference>
<feature type="domain" description="3-oxo-5-alpha-steroid 4-dehydrogenase C-terminal" evidence="14">
    <location>
        <begin position="168"/>
        <end position="239"/>
    </location>
</feature>
<keyword evidence="10" id="KW-0560">Oxidoreductase</keyword>
<dbReference type="InterPro" id="IPR001104">
    <property type="entry name" value="3-oxo-5_a-steroid_4-DH_C"/>
</dbReference>
<dbReference type="RefSeq" id="XP_002115784.1">
    <property type="nucleotide sequence ID" value="XM_002115748.1"/>
</dbReference>
<dbReference type="GO" id="GO:0003865">
    <property type="term" value="F:3-oxo-5-alpha-steroid 4-dehydrogenase activity"/>
    <property type="evidence" value="ECO:0000318"/>
    <property type="project" value="GO_Central"/>
</dbReference>
<comment type="subcellular location">
    <subcellularLocation>
        <location evidence="1">Endoplasmic reticulum membrane</location>
        <topology evidence="1">Multi-pass membrane protein</topology>
    </subcellularLocation>
    <subcellularLocation>
        <location evidence="2">Microsome membrane</location>
    </subcellularLocation>
</comment>
<dbReference type="PANTHER" id="PTHR10556:SF57">
    <property type="entry name" value="3-OXO-5-ALPHA-STEROID 4-DEHYDROGENASE 1"/>
    <property type="match status" value="1"/>
</dbReference>
<dbReference type="Pfam" id="PF02544">
    <property type="entry name" value="Steroid_dh"/>
    <property type="match status" value="1"/>
</dbReference>
<keyword evidence="7" id="KW-0492">Microsome</keyword>
<keyword evidence="6" id="KW-0256">Endoplasmic reticulum</keyword>
<dbReference type="PhylomeDB" id="B3S6K7"/>
<comment type="similarity">
    <text evidence="3">Belongs to the steroid 5-alpha reductase family.</text>
</comment>
<feature type="transmembrane region" description="Helical" evidence="13">
    <location>
        <begin position="26"/>
        <end position="48"/>
    </location>
</feature>
<keyword evidence="5" id="KW-0221">Differentiation</keyword>
<feature type="transmembrane region" description="Helical" evidence="13">
    <location>
        <begin position="165"/>
        <end position="181"/>
    </location>
</feature>
<evidence type="ECO:0000259" key="14">
    <source>
        <dbReference type="Pfam" id="PF02544"/>
    </source>
</evidence>
<keyword evidence="8" id="KW-0521">NADP</keyword>
<dbReference type="PROSITE" id="PS50244">
    <property type="entry name" value="S5A_REDUCTASE"/>
    <property type="match status" value="1"/>
</dbReference>
<evidence type="ECO:0000256" key="6">
    <source>
        <dbReference type="ARBA" id="ARBA00022824"/>
    </source>
</evidence>
<dbReference type="CTD" id="6757139"/>
<evidence type="ECO:0000313" key="15">
    <source>
        <dbReference type="EMBL" id="EDV21636.1"/>
    </source>
</evidence>
<name>B3S6K7_TRIAD</name>
<gene>
    <name evidence="15" type="ORF">TRIADDRAFT_59840</name>
</gene>
<evidence type="ECO:0000256" key="8">
    <source>
        <dbReference type="ARBA" id="ARBA00022857"/>
    </source>
</evidence>
<sequence>MAAIMNKITNFIHSYYILSPDQELDLLRNLAIGMFGLGACTLPSLMFLTAPYGRYTRDGFGYTINGKLMWFIQEMPSLLIPIIMLFEDDADQIHNLPNRILLGQFLLHYTQRTLIFPFLLRGGKPTPAMVGLMATCFCIYNGYLQGRYLTAFAVYDRSWLADPRFIIGGMFEYVSGANFFGEMLEWFGFSVACWSLPAAAFAFFAASNIGPRAYHHHRYYQKKFDDYPKERKAIIPFIF</sequence>
<dbReference type="AlphaFoldDB" id="B3S6K7"/>
<dbReference type="Gene3D" id="1.20.120.1630">
    <property type="match status" value="1"/>
</dbReference>
<evidence type="ECO:0000256" key="10">
    <source>
        <dbReference type="ARBA" id="ARBA00023002"/>
    </source>
</evidence>
<dbReference type="GO" id="GO:0006694">
    <property type="term" value="P:steroid biosynthetic process"/>
    <property type="evidence" value="ECO:0000318"/>
    <property type="project" value="GO_Central"/>
</dbReference>
<dbReference type="GO" id="GO:0042446">
    <property type="term" value="P:hormone biosynthetic process"/>
    <property type="evidence" value="ECO:0000318"/>
    <property type="project" value="GO_Central"/>
</dbReference>
<dbReference type="InterPro" id="IPR039357">
    <property type="entry name" value="SRD5A/TECR"/>
</dbReference>
<protein>
    <recommendedName>
        <fullName evidence="14">3-oxo-5-alpha-steroid 4-dehydrogenase C-terminal domain-containing protein</fullName>
    </recommendedName>
</protein>
<evidence type="ECO:0000256" key="13">
    <source>
        <dbReference type="SAM" id="Phobius"/>
    </source>
</evidence>
<evidence type="ECO:0000256" key="5">
    <source>
        <dbReference type="ARBA" id="ARBA00022782"/>
    </source>
</evidence>
<evidence type="ECO:0000256" key="4">
    <source>
        <dbReference type="ARBA" id="ARBA00022692"/>
    </source>
</evidence>
<dbReference type="PANTHER" id="PTHR10556">
    <property type="entry name" value="3-OXO-5-ALPHA-STEROID 4-DEHYDROGENASE"/>
    <property type="match status" value="1"/>
</dbReference>
<evidence type="ECO:0000256" key="12">
    <source>
        <dbReference type="ARBA" id="ARBA00023136"/>
    </source>
</evidence>
<dbReference type="FunCoup" id="B3S6K7">
    <property type="interactions" value="167"/>
</dbReference>
<dbReference type="STRING" id="10228.B3S6K7"/>
<dbReference type="EMBL" id="DS985252">
    <property type="protein sequence ID" value="EDV21636.1"/>
    <property type="molecule type" value="Genomic_DNA"/>
</dbReference>
<keyword evidence="16" id="KW-1185">Reference proteome</keyword>
<proteinExistence type="inferred from homology"/>
<feature type="transmembrane region" description="Helical" evidence="13">
    <location>
        <begin position="126"/>
        <end position="144"/>
    </location>
</feature>
<organism evidence="15 16">
    <name type="scientific">Trichoplax adhaerens</name>
    <name type="common">Trichoplax reptans</name>
    <dbReference type="NCBI Taxonomy" id="10228"/>
    <lineage>
        <taxon>Eukaryota</taxon>
        <taxon>Metazoa</taxon>
        <taxon>Placozoa</taxon>
        <taxon>Uniplacotomia</taxon>
        <taxon>Trichoplacea</taxon>
        <taxon>Trichoplacidae</taxon>
        <taxon>Trichoplax</taxon>
    </lineage>
</organism>
<evidence type="ECO:0000256" key="11">
    <source>
        <dbReference type="ARBA" id="ARBA00023098"/>
    </source>
</evidence>
<evidence type="ECO:0000313" key="16">
    <source>
        <dbReference type="Proteomes" id="UP000009022"/>
    </source>
</evidence>
<keyword evidence="11" id="KW-0443">Lipid metabolism</keyword>
<dbReference type="OrthoDB" id="5788137at2759"/>
<dbReference type="GO" id="GO:0005789">
    <property type="term" value="C:endoplasmic reticulum membrane"/>
    <property type="evidence" value="ECO:0007669"/>
    <property type="project" value="UniProtKB-SubCell"/>
</dbReference>
<feature type="transmembrane region" description="Helical" evidence="13">
    <location>
        <begin position="187"/>
        <end position="209"/>
    </location>
</feature>
<dbReference type="KEGG" id="tad:TRIADDRAFT_59840"/>
<evidence type="ECO:0000256" key="9">
    <source>
        <dbReference type="ARBA" id="ARBA00022989"/>
    </source>
</evidence>
<dbReference type="OMA" id="PHYALEW"/>
<dbReference type="GeneID" id="6757139"/>
<dbReference type="eggNOG" id="KOG1638">
    <property type="taxonomic scope" value="Eukaryota"/>
</dbReference>
<evidence type="ECO:0000256" key="1">
    <source>
        <dbReference type="ARBA" id="ARBA00004477"/>
    </source>
</evidence>